<comment type="caution">
    <text evidence="3">The sequence shown here is derived from an EMBL/GenBank/DDBJ whole genome shotgun (WGS) entry which is preliminary data.</text>
</comment>
<dbReference type="EMBL" id="JBBPBN010000254">
    <property type="protein sequence ID" value="KAK8492180.1"/>
    <property type="molecule type" value="Genomic_DNA"/>
</dbReference>
<dbReference type="EMBL" id="JBBPBN010000254">
    <property type="protein sequence ID" value="KAK8492183.1"/>
    <property type="molecule type" value="Genomic_DNA"/>
</dbReference>
<dbReference type="EMBL" id="JBBPBN010000254">
    <property type="protein sequence ID" value="KAK8492189.1"/>
    <property type="molecule type" value="Genomic_DNA"/>
</dbReference>
<accession>A0ABR2AGA8</accession>
<dbReference type="EMBL" id="JBBPBN010000254">
    <property type="protein sequence ID" value="KAK8492186.1"/>
    <property type="molecule type" value="Genomic_DNA"/>
</dbReference>
<reference evidence="3 6" key="1">
    <citation type="journal article" date="2024" name="G3 (Bethesda)">
        <title>Genome assembly of Hibiscus sabdariffa L. provides insights into metabolisms of medicinal natural products.</title>
        <authorList>
            <person name="Kim T."/>
        </authorList>
    </citation>
    <scope>NUCLEOTIDE SEQUENCE [LARGE SCALE GENOMIC DNA]</scope>
    <source>
        <strain evidence="3">TK-2024</strain>
        <tissue evidence="3">Old leaves</tissue>
    </source>
</reference>
<name>A0ABR2AGA8_9ROSI</name>
<organism evidence="3 6">
    <name type="scientific">Hibiscus sabdariffa</name>
    <name type="common">roselle</name>
    <dbReference type="NCBI Taxonomy" id="183260"/>
    <lineage>
        <taxon>Eukaryota</taxon>
        <taxon>Viridiplantae</taxon>
        <taxon>Streptophyta</taxon>
        <taxon>Embryophyta</taxon>
        <taxon>Tracheophyta</taxon>
        <taxon>Spermatophyta</taxon>
        <taxon>Magnoliopsida</taxon>
        <taxon>eudicotyledons</taxon>
        <taxon>Gunneridae</taxon>
        <taxon>Pentapetalae</taxon>
        <taxon>rosids</taxon>
        <taxon>malvids</taxon>
        <taxon>Malvales</taxon>
        <taxon>Malvaceae</taxon>
        <taxon>Malvoideae</taxon>
        <taxon>Hibiscus</taxon>
    </lineage>
</organism>
<evidence type="ECO:0000313" key="2">
    <source>
        <dbReference type="EMBL" id="KAK8492180.1"/>
    </source>
</evidence>
<dbReference type="Proteomes" id="UP001396334">
    <property type="component" value="Unassembled WGS sequence"/>
</dbReference>
<evidence type="ECO:0000313" key="4">
    <source>
        <dbReference type="EMBL" id="KAK8492186.1"/>
    </source>
</evidence>
<feature type="region of interest" description="Disordered" evidence="1">
    <location>
        <begin position="1"/>
        <end position="33"/>
    </location>
</feature>
<evidence type="ECO:0000313" key="3">
    <source>
        <dbReference type="EMBL" id="KAK8492183.1"/>
    </source>
</evidence>
<protein>
    <submittedName>
        <fullName evidence="3">Uncharacterized protein</fullName>
    </submittedName>
</protein>
<sequence length="280" mass="29218">MVDLTEVSQPAAGASEAVAAGGSSGPAQATDEPTADTALVNSLVAQGVLNVDISGSQSTCVLPVSTQGVTSDSSTLPPEHIDASSSPSLADQPIDHENADIEPELVTSEVCLNSDNQAVNAAAGSTAVSEMVPTAENGSVQREEPVVSGHSAPVPESSVTNTHRMVTRSKVGTFKPKFLTQVSIVSAESALETLLRKNYPSPPEPYRSPFGLFDVLEHFSGSCEPFITGKDPDPAPACCEVLEILLGDILQGPRNLQICDLDFGPGDKFLQDSCMVFQPR</sequence>
<feature type="region of interest" description="Disordered" evidence="1">
    <location>
        <begin position="67"/>
        <end position="94"/>
    </location>
</feature>
<proteinExistence type="predicted"/>
<feature type="region of interest" description="Disordered" evidence="1">
    <location>
        <begin position="137"/>
        <end position="158"/>
    </location>
</feature>
<evidence type="ECO:0000313" key="6">
    <source>
        <dbReference type="Proteomes" id="UP001396334"/>
    </source>
</evidence>
<feature type="compositionally biased region" description="Polar residues" evidence="1">
    <location>
        <begin position="67"/>
        <end position="76"/>
    </location>
</feature>
<gene>
    <name evidence="2" type="ORF">V6N11_031170</name>
    <name evidence="3" type="ORF">V6N11_031173</name>
    <name evidence="4" type="ORF">V6N11_031176</name>
    <name evidence="5" type="ORF">V6N11_031179</name>
</gene>
<feature type="compositionally biased region" description="Low complexity" evidence="1">
    <location>
        <begin position="8"/>
        <end position="29"/>
    </location>
</feature>
<keyword evidence="6" id="KW-1185">Reference proteome</keyword>
<evidence type="ECO:0000256" key="1">
    <source>
        <dbReference type="SAM" id="MobiDB-lite"/>
    </source>
</evidence>
<evidence type="ECO:0000313" key="5">
    <source>
        <dbReference type="EMBL" id="KAK8492189.1"/>
    </source>
</evidence>